<protein>
    <recommendedName>
        <fullName evidence="2">Vertnin</fullName>
    </recommendedName>
</protein>
<proteinExistence type="inferred from homology"/>
<dbReference type="InterPro" id="IPR047273">
    <property type="entry name" value="VRTN_OTU_dom"/>
</dbReference>
<name>A0ABN8PAB0_9CNID</name>
<accession>A0ABN8PAB0</accession>
<evidence type="ECO:0000313" key="3">
    <source>
        <dbReference type="EMBL" id="CAH3139661.1"/>
    </source>
</evidence>
<organism evidence="3 4">
    <name type="scientific">Porites lobata</name>
    <dbReference type="NCBI Taxonomy" id="104759"/>
    <lineage>
        <taxon>Eukaryota</taxon>
        <taxon>Metazoa</taxon>
        <taxon>Cnidaria</taxon>
        <taxon>Anthozoa</taxon>
        <taxon>Hexacorallia</taxon>
        <taxon>Scleractinia</taxon>
        <taxon>Fungiina</taxon>
        <taxon>Poritidae</taxon>
        <taxon>Porites</taxon>
    </lineage>
</organism>
<gene>
    <name evidence="3" type="ORF">PLOB_00040748</name>
</gene>
<reference evidence="3 4" key="1">
    <citation type="submission" date="2022-05" db="EMBL/GenBank/DDBJ databases">
        <authorList>
            <consortium name="Genoscope - CEA"/>
            <person name="William W."/>
        </authorList>
    </citation>
    <scope>NUCLEOTIDE SEQUENCE [LARGE SCALE GENOMIC DNA]</scope>
</reference>
<sequence>AKKATSNGNCLYNSASIILNGNENLSLILRLLTAVELYKNAPFYATHPNLPEAASDCGLPEISLFIQCLSESGLKVFEDTKNRIKAVKGEAIAGCRDKKWSVMMHLMALSTVIGRPIFSFYPECNTNTRPLCHKEILPRDYGTKKRDISVNKAMILWSRDSNLDNRPGSWYEPNHFVPI</sequence>
<feature type="non-terminal residue" evidence="3">
    <location>
        <position position="1"/>
    </location>
</feature>
<dbReference type="PANTHER" id="PTHR16081:SF0">
    <property type="entry name" value="VERTNIN"/>
    <property type="match status" value="1"/>
</dbReference>
<dbReference type="PANTHER" id="PTHR16081">
    <property type="entry name" value="VERTNIN"/>
    <property type="match status" value="1"/>
</dbReference>
<evidence type="ECO:0000313" key="4">
    <source>
        <dbReference type="Proteomes" id="UP001159405"/>
    </source>
</evidence>
<dbReference type="Proteomes" id="UP001159405">
    <property type="component" value="Unassembled WGS sequence"/>
</dbReference>
<evidence type="ECO:0000256" key="2">
    <source>
        <dbReference type="ARBA" id="ARBA00020188"/>
    </source>
</evidence>
<keyword evidence="4" id="KW-1185">Reference proteome</keyword>
<comment type="caution">
    <text evidence="3">The sequence shown here is derived from an EMBL/GenBank/DDBJ whole genome shotgun (WGS) entry which is preliminary data.</text>
</comment>
<dbReference type="EMBL" id="CALNXK010000063">
    <property type="protein sequence ID" value="CAH3139661.1"/>
    <property type="molecule type" value="Genomic_DNA"/>
</dbReference>
<evidence type="ECO:0000256" key="1">
    <source>
        <dbReference type="ARBA" id="ARBA00007290"/>
    </source>
</evidence>
<dbReference type="CDD" id="cd22791">
    <property type="entry name" value="OTU_VRTN"/>
    <property type="match status" value="1"/>
</dbReference>
<comment type="similarity">
    <text evidence="1">Belongs to the vertnin family.</text>
</comment>
<dbReference type="InterPro" id="IPR038822">
    <property type="entry name" value="Vertnin-like"/>
</dbReference>
<feature type="non-terminal residue" evidence="3">
    <location>
        <position position="179"/>
    </location>
</feature>